<dbReference type="SUPFAM" id="SSF54928">
    <property type="entry name" value="RNA-binding domain, RBD"/>
    <property type="match status" value="1"/>
</dbReference>
<accession>A0ABR3FW24</accession>
<dbReference type="Pfam" id="PF00076">
    <property type="entry name" value="RRM_1"/>
    <property type="match status" value="1"/>
</dbReference>
<dbReference type="SMART" id="SM00360">
    <property type="entry name" value="RRM"/>
    <property type="match status" value="1"/>
</dbReference>
<keyword evidence="4" id="KW-1185">Reference proteome</keyword>
<dbReference type="Proteomes" id="UP001465976">
    <property type="component" value="Unassembled WGS sequence"/>
</dbReference>
<dbReference type="InterPro" id="IPR012677">
    <property type="entry name" value="Nucleotide-bd_a/b_plait_sf"/>
</dbReference>
<comment type="caution">
    <text evidence="3">The sequence shown here is derived from an EMBL/GenBank/DDBJ whole genome shotgun (WGS) entry which is preliminary data.</text>
</comment>
<dbReference type="InterPro" id="IPR000504">
    <property type="entry name" value="RRM_dom"/>
</dbReference>
<gene>
    <name evidence="3" type="ORF">V5O48_002657</name>
</gene>
<dbReference type="EMBL" id="JBAHYK010000063">
    <property type="protein sequence ID" value="KAL0579324.1"/>
    <property type="molecule type" value="Genomic_DNA"/>
</dbReference>
<evidence type="ECO:0000313" key="3">
    <source>
        <dbReference type="EMBL" id="KAL0579324.1"/>
    </source>
</evidence>
<evidence type="ECO:0000313" key="4">
    <source>
        <dbReference type="Proteomes" id="UP001465976"/>
    </source>
</evidence>
<dbReference type="InterPro" id="IPR035979">
    <property type="entry name" value="RBD_domain_sf"/>
</dbReference>
<sequence>MASLRGLHVPARQFLFPSTSSRFPTLSARLFATESTISASPSRTVILHGISSSDALSELIDQHPVGSIDHIKYDPEKKRAFINYFGKAPALSFLGRIKSSTTELDAKLFHGEPIPPSTEVIAAVGLRGASRCIIINPAPRDATKESLAKVLTRYGQVEKVEIQPNSGGEKSFARVHFYSIHSALKAVRNIRKDEDMHGLGIHFTPDRSDAFLQERLHDARRPAAENVSGNLPNAVRLSDVKTAIGWKRLEWVVKNATSSDRPVLSSLKKAPQGSDIYLNFFYPRDAALFVQAFNSQVPRPLRGCGTATLVPRKHVEVSNYYLSRAASLGASRTIAISKIKDWTQITHARIFRDFAKFGHIIEIRVNEYGSLSLSELPHVMDAMTALDRIQANPDEFSRYVGTHIAFTSQKRLVPIIPKSPTDNAKAEDAHPPLPVDAASNLEAVA</sequence>
<keyword evidence="1" id="KW-0694">RNA-binding</keyword>
<evidence type="ECO:0000256" key="1">
    <source>
        <dbReference type="PROSITE-ProRule" id="PRU00176"/>
    </source>
</evidence>
<dbReference type="Gene3D" id="3.30.70.330">
    <property type="match status" value="1"/>
</dbReference>
<proteinExistence type="predicted"/>
<organism evidence="3 4">
    <name type="scientific">Marasmius crinis-equi</name>
    <dbReference type="NCBI Taxonomy" id="585013"/>
    <lineage>
        <taxon>Eukaryota</taxon>
        <taxon>Fungi</taxon>
        <taxon>Dikarya</taxon>
        <taxon>Basidiomycota</taxon>
        <taxon>Agaricomycotina</taxon>
        <taxon>Agaricomycetes</taxon>
        <taxon>Agaricomycetidae</taxon>
        <taxon>Agaricales</taxon>
        <taxon>Marasmiineae</taxon>
        <taxon>Marasmiaceae</taxon>
        <taxon>Marasmius</taxon>
    </lineage>
</organism>
<dbReference type="PROSITE" id="PS50102">
    <property type="entry name" value="RRM"/>
    <property type="match status" value="1"/>
</dbReference>
<reference evidence="3 4" key="1">
    <citation type="submission" date="2024-02" db="EMBL/GenBank/DDBJ databases">
        <title>A draft genome for the cacao thread blight pathogen Marasmius crinis-equi.</title>
        <authorList>
            <person name="Cohen S.P."/>
            <person name="Baruah I.K."/>
            <person name="Amoako-Attah I."/>
            <person name="Bukari Y."/>
            <person name="Meinhardt L.W."/>
            <person name="Bailey B.A."/>
        </authorList>
    </citation>
    <scope>NUCLEOTIDE SEQUENCE [LARGE SCALE GENOMIC DNA]</scope>
    <source>
        <strain evidence="3 4">GH-76</strain>
    </source>
</reference>
<evidence type="ECO:0000259" key="2">
    <source>
        <dbReference type="PROSITE" id="PS50102"/>
    </source>
</evidence>
<name>A0ABR3FW24_9AGAR</name>
<feature type="domain" description="RRM" evidence="2">
    <location>
        <begin position="131"/>
        <end position="207"/>
    </location>
</feature>
<protein>
    <recommendedName>
        <fullName evidence="2">RRM domain-containing protein</fullName>
    </recommendedName>
</protein>